<organism evidence="1 2">
    <name type="scientific">Violaceomyces palustris</name>
    <dbReference type="NCBI Taxonomy" id="1673888"/>
    <lineage>
        <taxon>Eukaryota</taxon>
        <taxon>Fungi</taxon>
        <taxon>Dikarya</taxon>
        <taxon>Basidiomycota</taxon>
        <taxon>Ustilaginomycotina</taxon>
        <taxon>Ustilaginomycetes</taxon>
        <taxon>Violaceomycetales</taxon>
        <taxon>Violaceomycetaceae</taxon>
        <taxon>Violaceomyces</taxon>
    </lineage>
</organism>
<keyword evidence="2" id="KW-1185">Reference proteome</keyword>
<reference evidence="1 2" key="1">
    <citation type="journal article" date="2018" name="Mol. Biol. Evol.">
        <title>Broad Genomic Sampling Reveals a Smut Pathogenic Ancestry of the Fungal Clade Ustilaginomycotina.</title>
        <authorList>
            <person name="Kijpornyongpan T."/>
            <person name="Mondo S.J."/>
            <person name="Barry K."/>
            <person name="Sandor L."/>
            <person name="Lee J."/>
            <person name="Lipzen A."/>
            <person name="Pangilinan J."/>
            <person name="LaButti K."/>
            <person name="Hainaut M."/>
            <person name="Henrissat B."/>
            <person name="Grigoriev I.V."/>
            <person name="Spatafora J.W."/>
            <person name="Aime M.C."/>
        </authorList>
    </citation>
    <scope>NUCLEOTIDE SEQUENCE [LARGE SCALE GENOMIC DNA]</scope>
    <source>
        <strain evidence="1 2">SA 807</strain>
    </source>
</reference>
<accession>A0ACD0NVQ7</accession>
<protein>
    <submittedName>
        <fullName evidence="1">Uncharacterized protein</fullName>
    </submittedName>
</protein>
<evidence type="ECO:0000313" key="2">
    <source>
        <dbReference type="Proteomes" id="UP000245626"/>
    </source>
</evidence>
<sequence>MPDIKPHPAPHSPELFATKRLPRDDFQVVIEVEDEEEEQEDMTILQLSRMKDSKLEHLNHPPQDPKGIDDLVVTEAPSDDEETGDGSGTDSIRPMVIEPPFNPSQVSSSLTELSSDPSDHVARVDKDLDPETTGTSYVSRRASAEGGGESASSPSPRRINQGMEVLSEASTSALPPSSSTSISTQDAAAIAAAQASMPPPSPPRRALRARKAAQLNPYTIEAIRYQRALRKNDWEDAVVSQREWARQEKRRVREEAEKASAEEGGESLNQWLVPDPEEEQERDSFEESRLRKEEEKRLNQQRKAERRAARIKLREELRKAAMVEEEEEGEEKGQRQRQGGRVGDVAGMQKDLDLVKMFAPFGGMLDTESEASEEGEGGREGGGLDISSQDWPRLPTRNGTLPSAVTYGRRSKAKDKEAISLRNQSIGYPVMDVDMPDLDQDSPPPPPSIGSASSSSVRMGENRKEGGVTPLQASSYALDNDDGNDDDEESLRPRRLQPPSSRPLPILISSEESSPEDERSEGRPTSMTPTQRKRMKSKHRDRDHRQRARSGSSSDSTDYEKRFRQLKHMMPAGMARKYIEDLRAMRHGKAYHSDGHISSTPEPSQASGSEGEFDGDDTRLGMMGTRNGSTPSTSPPEAGELRPGEARKRMRRRSSVDGEGNVASSRFLLLDNTDSESSSSPSPGPESVADDTGSGSDGDRDGDIRWWAWPTSPRRPFRERDAIDRMLSRTNGERKGTFSTKRKKGGRMDSPAFFRQSRIDDHLTERPHGPGKVAKSGPLREVSNVNGNQDEISQRGGPFRAPQKRKRKNHHGDHHRSRRTAGLGPVRRRSNPPVIIPRTRPRLDLVDDDILFDFQMDRDDRRDDRPEATIRNQSKMGAESSRAEERGFRRTASSGRPEQQQQQQQQQHRFSSPPRSPGILGRVQGAATTTAQTPQQPQRYIHRHLHQQGSSPAAVAAVVQQNSPKIGAVTPTSPDQVAAQRIEAESWDDYQGLRLDFGIQPPSAGFSFASSTYIGRGRLFELLNLSKESWGPSNWVHRGTCHALGFELKPLMSSTDILGILPSIFDSIHRNALSAVDEYDLPKGPGYGQSGIEEVLRFLSTWFTWCAGSGTETKSDQDRFLRSIQQQLELLLARVSDPSPCGDRCSAPFGEKALLALKWFNIEIRWRALMLGDRQDEPSSFADDTHGVDSFQEACSSLMMSLLRHGLNKTMRSVKETLSAASRTEREPVSITEEESLEVVPDQYPTLHLIDPTAEMWVCLIHLLSKASTSVNELGPDFSFWTVFESSVLAWQRRGSGRKALIVSECWWYCIFSICSLSHFSAPTGTTSSKPHLREHWPIVSRAISALRFRLDESVEKGMSIPALFKRDQYIRVVLERCSNLTSLWGWKMENAEATLARIFEIFDSHKLSDLPCETDHDFPPFLREYDEKLLLDDEDDEGGGGGGGRKEETAFHLFIKLLARAGRDLRESSKDQKEGDRKVLRLFSRISPVRVMPFTKGDRPPTLNQRSMLFNHYSITMLNLHLVPSAWSSRLRQIKSFLPFKDADFLSQVTCIRAMMYAAVIFRHHGLEIEPITTWFAEVLVTLLKEYEALEKLTGSQQHHQRRKDGKGSERAAAATSLVGERSDDRQRRSLLLRRQGEVGKLIIAVLRSLQHVVDHPKLVKLTAEESRRIYPDLNLLHKAWTKDILEAQLAIDPSIGQEALRLIQKFLVQRNLAIESRRVGRGKNHHHEVVNRGGGGGAGGAGTGGGLPAKTIGEDSQDSFSELFNDDDFDFLDENLVVQQQGEGEDATIKGLDKEFAEKLKTTISTSLFQLVSNIYHPDRKKEGKWISLGSFNPSTHPPPLGDIDMEGQGGVERMLKEAERRKMLQLVIDCWAGCCNVMVENGLRGWESWIVYGVECWKNIPDNLGRWEVGLRFCQNVAVLDPERVVEASGGDAMKDEIGNEFLSVWFQNVVSRSVSIQNLFTITVVRMAEARGLDLFKGVMEIIRGGGGVGDGFGKQGDAASFSSTTCAKQEARQGRTEGGEERFTIQDFVRKRGRILKKVFSNVRDMIEGSGGQGGTSDTRSRGRGATSSQPSRSLLFSCLSAMMASIKHNLEDLLVQADEVVVEVVATTNKSRQDYLDLLGEILHDLETSAAGTEIARGLALSLKVTASLMAKF</sequence>
<evidence type="ECO:0000313" key="1">
    <source>
        <dbReference type="EMBL" id="PWN49866.1"/>
    </source>
</evidence>
<gene>
    <name evidence="1" type="ORF">IE53DRAFT_411321</name>
</gene>
<dbReference type="Proteomes" id="UP000245626">
    <property type="component" value="Unassembled WGS sequence"/>
</dbReference>
<dbReference type="EMBL" id="KZ819997">
    <property type="protein sequence ID" value="PWN49866.1"/>
    <property type="molecule type" value="Genomic_DNA"/>
</dbReference>
<proteinExistence type="predicted"/>
<name>A0ACD0NVQ7_9BASI</name>